<keyword evidence="2" id="KW-1185">Reference proteome</keyword>
<dbReference type="RefSeq" id="WP_215216541.1">
    <property type="nucleotide sequence ID" value="NZ_CP075587.1"/>
</dbReference>
<sequence length="1042" mass="120076">MTVTPLFASCRPPLIGEISFPRGLFSSVSSFISSFFTTYDPSLFSVFLDQKNIGIIDQLSNFGKTLEQYHPGKTRKLLNEFARKYEKNSQNLDSLQDAHTKTLEEIEKEYHNITKLSAEQKIKTSTSFNEFSEKFKALINKYDAKKLQETYRLLDAFNETIMQSHQLYIGLGKVVKHIENNSHLLFLQTFKEQLNSIILLQEQFNPNLETQGFHQITRRQAKRDGLLDLIADVNAILKTLASETTRKTIGKNDHIKNELLKTILEKSEEVVSFMQIRMERHRTSVFKKIRSHLEDDVSSCEDLQKKLELLPNDKKAQGLLLDLQKMRFYLKDDDPRSSCNTLKEKLGLLLKEQPYLFTEREKIALTHLLENLSVIAYGKRFNKKDVQELLNQCQDIIKELLPKETVFSQITTSLYKLSICLIQGNIAPNEHKHVIDLLNEFIENPKVSFKEDEKQKFLDLKQALLFDPSQPIPRERIPSLQPQKCLKLIKEIEKRPPSIGESKLAIEQELEKLSKHAMNFTLMMSCDKKIFNKTRDSLFYRNIIQKSEETDCCPIKLFLDELKIQGFPTWKIVLVKVSFFVIKHLGIEKSIHKALSKYSIMLYQEYTRDQFQDLSQKLVENATIYFHLLNSAISNAKVDAQKFPDQEQITRLIIEQLLSLKLEDDEAALRELNLHDLYSKFVDDFLEKSESSLLKWIVCFFIDKPAIISSIIETGINSFIKPDPNGNASGLDLLIRDGLRTIYKKFQQPEEDSQEKPLPSNPLVEKFVENLMHTFNQHRNIQQIASSTKIAVAQANLKKELDKHGSRLEGILDQQIKNYKQLNYNTELLLDAKNTQALGEKDRESFSFLPVFRDKILNIFFPEPETRLLQQHTISLADVGSDKINTTIKAEVDDKIREKFMLDLTKLSKAPPSEEILYDWLYQGLGLINQTIESPKENKEKQEDVKEEITELLSDISALIASKAPKTAIKDIIKRAGLSSKLASKIEGLLSSKLASWISPIIQERLQNIVDLATQEALYQPELIAQLGRRVILPTTTFLRTS</sequence>
<name>A0ABX8V1A0_9BACT</name>
<proteinExistence type="predicted"/>
<protein>
    <submittedName>
        <fullName evidence="1">Uncharacterized protein</fullName>
    </submittedName>
</protein>
<evidence type="ECO:0000313" key="1">
    <source>
        <dbReference type="EMBL" id="QYF48993.1"/>
    </source>
</evidence>
<accession>A0ABX8V1A0</accession>
<gene>
    <name evidence="1" type="ORF">RHABOEDO_001243</name>
</gene>
<reference evidence="1 2" key="1">
    <citation type="journal article" date="2022" name="bioRxiv">
        <title>Ecology and evolution of chlamydial symbionts of arthropods.</title>
        <authorList>
            <person name="Halter T."/>
            <person name="Koestlbacher S."/>
            <person name="Collingro A."/>
            <person name="Sixt B.S."/>
            <person name="Toenshoff E.R."/>
            <person name="Hendrickx F."/>
            <person name="Kostanjsek R."/>
            <person name="Horn M."/>
        </authorList>
    </citation>
    <scope>NUCLEOTIDE SEQUENCE [LARGE SCALE GENOMIC DNA]</scope>
    <source>
        <strain evidence="1">W744xW776</strain>
    </source>
</reference>
<dbReference type="EMBL" id="CP075587">
    <property type="protein sequence ID" value="QYF48993.1"/>
    <property type="molecule type" value="Genomic_DNA"/>
</dbReference>
<evidence type="ECO:0000313" key="2">
    <source>
        <dbReference type="Proteomes" id="UP000826014"/>
    </source>
</evidence>
<dbReference type="Proteomes" id="UP000826014">
    <property type="component" value="Chromosome"/>
</dbReference>
<organism evidence="1 2">
    <name type="scientific">Candidatus Rhabdochlamydia oedothoracis</name>
    <dbReference type="NCBI Taxonomy" id="2720720"/>
    <lineage>
        <taxon>Bacteria</taxon>
        <taxon>Pseudomonadati</taxon>
        <taxon>Chlamydiota</taxon>
        <taxon>Chlamydiia</taxon>
        <taxon>Parachlamydiales</taxon>
        <taxon>Candidatus Rhabdochlamydiaceae</taxon>
        <taxon>Candidatus Rhabdochlamydia</taxon>
    </lineage>
</organism>